<dbReference type="EMBL" id="GL883009">
    <property type="protein sequence ID" value="EGG22627.1"/>
    <property type="molecule type" value="Genomic_DNA"/>
</dbReference>
<organism evidence="2 3">
    <name type="scientific">Cavenderia fasciculata</name>
    <name type="common">Slime mold</name>
    <name type="synonym">Dictyostelium fasciculatum</name>
    <dbReference type="NCBI Taxonomy" id="261658"/>
    <lineage>
        <taxon>Eukaryota</taxon>
        <taxon>Amoebozoa</taxon>
        <taxon>Evosea</taxon>
        <taxon>Eumycetozoa</taxon>
        <taxon>Dictyostelia</taxon>
        <taxon>Acytosteliales</taxon>
        <taxon>Cavenderiaceae</taxon>
        <taxon>Cavenderia</taxon>
    </lineage>
</organism>
<gene>
    <name evidence="2" type="ORF">DFA_04757</name>
</gene>
<dbReference type="Proteomes" id="UP000007797">
    <property type="component" value="Unassembled WGS sequence"/>
</dbReference>
<evidence type="ECO:0000256" key="1">
    <source>
        <dbReference type="SAM" id="Coils"/>
    </source>
</evidence>
<name>F4PQG4_CACFS</name>
<dbReference type="OMA" id="RESCHNI"/>
<feature type="coiled-coil region" evidence="1">
    <location>
        <begin position="48"/>
        <end position="75"/>
    </location>
</feature>
<dbReference type="RefSeq" id="XP_004360478.1">
    <property type="nucleotide sequence ID" value="XM_004360421.1"/>
</dbReference>
<evidence type="ECO:0000313" key="3">
    <source>
        <dbReference type="Proteomes" id="UP000007797"/>
    </source>
</evidence>
<protein>
    <submittedName>
        <fullName evidence="2">Uncharacterized protein</fullName>
    </submittedName>
</protein>
<reference evidence="3" key="1">
    <citation type="journal article" date="2011" name="Genome Res.">
        <title>Phylogeny-wide analysis of social amoeba genomes highlights ancient origins for complex intercellular communication.</title>
        <authorList>
            <person name="Heidel A.J."/>
            <person name="Lawal H.M."/>
            <person name="Felder M."/>
            <person name="Schilde C."/>
            <person name="Helps N.R."/>
            <person name="Tunggal B."/>
            <person name="Rivero F."/>
            <person name="John U."/>
            <person name="Schleicher M."/>
            <person name="Eichinger L."/>
            <person name="Platzer M."/>
            <person name="Noegel A.A."/>
            <person name="Schaap P."/>
            <person name="Gloeckner G."/>
        </authorList>
    </citation>
    <scope>NUCLEOTIDE SEQUENCE [LARGE SCALE GENOMIC DNA]</scope>
    <source>
        <strain evidence="3">SH3</strain>
    </source>
</reference>
<sequence>MNNNNNNIKILSIEKDEHLNSEKIVNSDDNKDKDKKEKITVHYANYTSEQLLKELEDLRQQEQELVDKLKPYQDQIDKEKQKNKDIHLFHELRESCHNIVMTIAHMENVTQNEIYKSVNMQTLVKARTCDSSGLQRLE</sequence>
<keyword evidence="3" id="KW-1185">Reference proteome</keyword>
<dbReference type="AlphaFoldDB" id="F4PQG4"/>
<proteinExistence type="predicted"/>
<evidence type="ECO:0000313" key="2">
    <source>
        <dbReference type="EMBL" id="EGG22627.1"/>
    </source>
</evidence>
<keyword evidence="1" id="KW-0175">Coiled coil</keyword>
<dbReference type="KEGG" id="dfa:DFA_04757"/>
<accession>F4PQG4</accession>
<dbReference type="GeneID" id="14874386"/>